<dbReference type="PROSITE" id="PS51257">
    <property type="entry name" value="PROKAR_LIPOPROTEIN"/>
    <property type="match status" value="1"/>
</dbReference>
<gene>
    <name evidence="1" type="ORF">CSSPJE1EN1_LOCUS23410</name>
</gene>
<reference evidence="1" key="1">
    <citation type="submission" date="2024-02" db="EMBL/GenBank/DDBJ databases">
        <authorList>
            <consortium name="ELIXIR-Norway"/>
            <consortium name="Elixir Norway"/>
        </authorList>
    </citation>
    <scope>NUCLEOTIDE SEQUENCE</scope>
</reference>
<evidence type="ECO:0000313" key="1">
    <source>
        <dbReference type="EMBL" id="CAK9277932.1"/>
    </source>
</evidence>
<keyword evidence="2" id="KW-1185">Reference proteome</keyword>
<sequence>MVSTKCEGSTPRSIYLSSSSSSCVVSIAEFLEFLINKTIVRSKTTYPIWLPDLFLGFVLFPIGRGEGLPAGAKGSSTSERISTDIFFLLTTLLACPLRFARSCLLLPTNIVASILSRGDRL</sequence>
<proteinExistence type="predicted"/>
<dbReference type="Proteomes" id="UP001497444">
    <property type="component" value="Chromosome 8"/>
</dbReference>
<dbReference type="EMBL" id="OZ020103">
    <property type="protein sequence ID" value="CAK9277932.1"/>
    <property type="molecule type" value="Genomic_DNA"/>
</dbReference>
<accession>A0ABP0XK31</accession>
<name>A0ABP0XK31_9BRYO</name>
<organism evidence="1 2">
    <name type="scientific">Sphagnum jensenii</name>
    <dbReference type="NCBI Taxonomy" id="128206"/>
    <lineage>
        <taxon>Eukaryota</taxon>
        <taxon>Viridiplantae</taxon>
        <taxon>Streptophyta</taxon>
        <taxon>Embryophyta</taxon>
        <taxon>Bryophyta</taxon>
        <taxon>Sphagnophytina</taxon>
        <taxon>Sphagnopsida</taxon>
        <taxon>Sphagnales</taxon>
        <taxon>Sphagnaceae</taxon>
        <taxon>Sphagnum</taxon>
    </lineage>
</organism>
<protein>
    <submittedName>
        <fullName evidence="1">Uncharacterized protein</fullName>
    </submittedName>
</protein>
<evidence type="ECO:0000313" key="2">
    <source>
        <dbReference type="Proteomes" id="UP001497444"/>
    </source>
</evidence>